<dbReference type="Proteomes" id="UP000187464">
    <property type="component" value="Chromosome I"/>
</dbReference>
<keyword evidence="4" id="KW-1185">Reference proteome</keyword>
<evidence type="ECO:0000259" key="2">
    <source>
        <dbReference type="PROSITE" id="PS00745"/>
    </source>
</evidence>
<name>A0A1R3ST90_9BACT</name>
<dbReference type="GO" id="GO:0043022">
    <property type="term" value="F:ribosome binding"/>
    <property type="evidence" value="ECO:0007669"/>
    <property type="project" value="TreeGrafter"/>
</dbReference>
<reference evidence="3 4" key="1">
    <citation type="submission" date="2016-08" db="EMBL/GenBank/DDBJ databases">
        <authorList>
            <person name="Seilhamer J.J."/>
        </authorList>
    </citation>
    <scope>NUCLEOTIDE SEQUENCE [LARGE SCALE GENOMIC DNA]</scope>
    <source>
        <strain evidence="3">M3/6</strain>
    </source>
</reference>
<accession>A0A1R3ST90</accession>
<gene>
    <name evidence="3" type="ORF">PSM36_0729</name>
</gene>
<sequence>MDIDIEKVVGECVFTAVRSSGSGGQNVNKVASKVVLSFDVNASEALTDVQKQLILGKLSNRINKNGVLQVSSDSERTQWLNKKTAIGKFRLLIRQALKPEMKRIATKPTFQSIQKRLDDKKQQSGKKRLRSGDFDM</sequence>
<dbReference type="AlphaFoldDB" id="A0A1R3ST90"/>
<protein>
    <recommendedName>
        <fullName evidence="2">Prokaryotic-type class I peptide chain release factors domain-containing protein</fullName>
    </recommendedName>
</protein>
<dbReference type="PROSITE" id="PS00745">
    <property type="entry name" value="RF_PROK_I"/>
    <property type="match status" value="1"/>
</dbReference>
<dbReference type="Gene3D" id="3.30.160.20">
    <property type="match status" value="1"/>
</dbReference>
<dbReference type="InterPro" id="IPR000352">
    <property type="entry name" value="Pep_chain_release_fac_I"/>
</dbReference>
<feature type="region of interest" description="Disordered" evidence="1">
    <location>
        <begin position="108"/>
        <end position="136"/>
    </location>
</feature>
<dbReference type="KEGG" id="psac:PSM36_0729"/>
<evidence type="ECO:0000313" key="3">
    <source>
        <dbReference type="EMBL" id="SCD19556.1"/>
    </source>
</evidence>
<feature type="domain" description="Prokaryotic-type class I peptide chain release factors" evidence="2">
    <location>
        <begin position="18"/>
        <end position="34"/>
    </location>
</feature>
<evidence type="ECO:0000313" key="4">
    <source>
        <dbReference type="Proteomes" id="UP000187464"/>
    </source>
</evidence>
<proteinExistence type="predicted"/>
<dbReference type="GO" id="GO:0004045">
    <property type="term" value="F:peptidyl-tRNA hydrolase activity"/>
    <property type="evidence" value="ECO:0007669"/>
    <property type="project" value="TreeGrafter"/>
</dbReference>
<dbReference type="GO" id="GO:0003747">
    <property type="term" value="F:translation release factor activity"/>
    <property type="evidence" value="ECO:0007669"/>
    <property type="project" value="InterPro"/>
</dbReference>
<dbReference type="GO" id="GO:0072344">
    <property type="term" value="P:rescue of stalled ribosome"/>
    <property type="evidence" value="ECO:0007669"/>
    <property type="project" value="TreeGrafter"/>
</dbReference>
<dbReference type="NCBIfam" id="NF006718">
    <property type="entry name" value="PRK09256.1"/>
    <property type="match status" value="1"/>
</dbReference>
<organism evidence="3 4">
    <name type="scientific">Proteiniphilum saccharofermentans</name>
    <dbReference type="NCBI Taxonomy" id="1642647"/>
    <lineage>
        <taxon>Bacteria</taxon>
        <taxon>Pseudomonadati</taxon>
        <taxon>Bacteroidota</taxon>
        <taxon>Bacteroidia</taxon>
        <taxon>Bacteroidales</taxon>
        <taxon>Dysgonomonadaceae</taxon>
        <taxon>Proteiniphilum</taxon>
    </lineage>
</organism>
<evidence type="ECO:0000256" key="1">
    <source>
        <dbReference type="SAM" id="MobiDB-lite"/>
    </source>
</evidence>
<dbReference type="SUPFAM" id="SSF110916">
    <property type="entry name" value="Peptidyl-tRNA hydrolase domain-like"/>
    <property type="match status" value="1"/>
</dbReference>
<dbReference type="Pfam" id="PF00472">
    <property type="entry name" value="RF-1"/>
    <property type="match status" value="1"/>
</dbReference>
<dbReference type="EMBL" id="LT605205">
    <property type="protein sequence ID" value="SCD19556.1"/>
    <property type="molecule type" value="Genomic_DNA"/>
</dbReference>
<dbReference type="STRING" id="1642647.PSM36_0729"/>
<dbReference type="PANTHER" id="PTHR47814:SF1">
    <property type="entry name" value="PEPTIDYL-TRNA HYDROLASE ARFB"/>
    <property type="match status" value="1"/>
</dbReference>
<dbReference type="PANTHER" id="PTHR47814">
    <property type="entry name" value="PEPTIDYL-TRNA HYDROLASE ARFB"/>
    <property type="match status" value="1"/>
</dbReference>